<dbReference type="Gene3D" id="1.10.10.2830">
    <property type="match status" value="1"/>
</dbReference>
<dbReference type="InterPro" id="IPR003115">
    <property type="entry name" value="ParB_N"/>
</dbReference>
<dbReference type="SUPFAM" id="SSF109709">
    <property type="entry name" value="KorB DNA-binding domain-like"/>
    <property type="match status" value="1"/>
</dbReference>
<dbReference type="InterPro" id="IPR036086">
    <property type="entry name" value="ParB/Sulfiredoxin_sf"/>
</dbReference>
<dbReference type="EMBL" id="PVLQ01000023">
    <property type="protein sequence ID" value="PRD65910.1"/>
    <property type="molecule type" value="Genomic_DNA"/>
</dbReference>
<comment type="caution">
    <text evidence="4">The sequence shown here is derived from an EMBL/GenBank/DDBJ whole genome shotgun (WGS) entry which is preliminary data.</text>
</comment>
<proteinExistence type="predicted"/>
<dbReference type="Pfam" id="PF02195">
    <property type="entry name" value="ParB_N"/>
    <property type="match status" value="1"/>
</dbReference>
<dbReference type="OrthoDB" id="9813122at2"/>
<keyword evidence="5" id="KW-1185">Reference proteome</keyword>
<dbReference type="Gene3D" id="3.90.1530.30">
    <property type="match status" value="1"/>
</dbReference>
<name>A0A2S9K623_9BURK</name>
<dbReference type="PANTHER" id="PTHR33375">
    <property type="entry name" value="CHROMOSOME-PARTITIONING PROTEIN PARB-RELATED"/>
    <property type="match status" value="1"/>
</dbReference>
<evidence type="ECO:0000256" key="2">
    <source>
        <dbReference type="SAM" id="MobiDB-lite"/>
    </source>
</evidence>
<sequence length="694" mass="74982">MNAINHTEAQAIHATASAAPAVLLEAADPSKNLILVPLSRLVSRPTGRNVRKTPRMSIPELAASIQRVGLLQNLIVTATADGERYEVVAGGRRLAALKLLAKKHRISKEWEVPCLLVADGTARTASLTENVQREAMHPADQFEAFAALVAEGRPIEDIAADFSVTPLVVQRRLKLANVSPRLLADYRAEAVSLDQLMALAITDDHAAQEAAFYDAPTWQRSPHNLRNRLTEREIDAYRHPLVRFVGLDAYEAAGGGTRRDLFAEANSGVYLTDATLLERLAQDKLASLAAEVKAEGWAWVDATPGTTHADLQAFQRAPRQRRSPNKREAQRIEKLQTKMQALAEAVDAALDADDEEKADALQEEGEHLGEQLQALEDGLQDYGDAVKAAAGAIVTIDRNGEAVIHRGLLREAEAKALRTLERLRQGFGREGEAGNDDTGEEADDAPKTAAVSDRLAQRLSAHRTAALQIEVARHPQVALAALVHGMVQTVLQGSHYGHDLPLGVKLIQQDRLEGIAPDWPESPAAVVLRELQQVAGEVLSEDSAELFVALLAKPQDELVRLLAVCVASTVDVVTPRATQHQPGAELAQAVALDMVAWWQPTADGYFQHLPKAAILEAVGEFAPGHVTRLAKLKKGDIASEAERLADGTGWMPAIFRAEATQQTVQEVVTNEAAEAPEEFAAVADEQTQAEALAA</sequence>
<evidence type="ECO:0000313" key="4">
    <source>
        <dbReference type="EMBL" id="PRD65910.1"/>
    </source>
</evidence>
<accession>A0A2S9K623</accession>
<feature type="region of interest" description="Disordered" evidence="2">
    <location>
        <begin position="428"/>
        <end position="449"/>
    </location>
</feature>
<dbReference type="SUPFAM" id="SSF110849">
    <property type="entry name" value="ParB/Sulfiredoxin"/>
    <property type="match status" value="1"/>
</dbReference>
<reference evidence="4 5" key="1">
    <citation type="submission" date="2018-03" db="EMBL/GenBank/DDBJ databases">
        <title>Comparative genomics illustrates the genes involved in a hyperalkaliphilic mechanisms of Serpentinomonas isolated from highly-alkaline calcium-rich serpentinized springs.</title>
        <authorList>
            <person name="Suzuki S."/>
            <person name="Ishii S."/>
            <person name="Walworth N."/>
            <person name="Bird L."/>
            <person name="Kuenen J.G."/>
            <person name="Nealson K.H."/>
        </authorList>
    </citation>
    <scope>NUCLEOTIDE SEQUENCE [LARGE SCALE GENOMIC DNA]</scope>
    <source>
        <strain evidence="4 5">P1</strain>
    </source>
</reference>
<dbReference type="CDD" id="cd16406">
    <property type="entry name" value="ParB_N_like"/>
    <property type="match status" value="1"/>
</dbReference>
<protein>
    <submittedName>
        <fullName evidence="4">Chromosome partitioning protein ParB</fullName>
    </submittedName>
</protein>
<dbReference type="RefSeq" id="WP_105747911.1">
    <property type="nucleotide sequence ID" value="NZ_PVLQ01000023.1"/>
</dbReference>
<dbReference type="AlphaFoldDB" id="A0A2S9K623"/>
<gene>
    <name evidence="4" type="ORF">C6P64_07370</name>
</gene>
<dbReference type="SMART" id="SM00470">
    <property type="entry name" value="ParB"/>
    <property type="match status" value="1"/>
</dbReference>
<dbReference type="Proteomes" id="UP000238589">
    <property type="component" value="Unassembled WGS sequence"/>
</dbReference>
<evidence type="ECO:0000313" key="5">
    <source>
        <dbReference type="Proteomes" id="UP000238589"/>
    </source>
</evidence>
<feature type="domain" description="ParB-like N-terminal" evidence="3">
    <location>
        <begin position="34"/>
        <end position="131"/>
    </location>
</feature>
<dbReference type="InterPro" id="IPR050336">
    <property type="entry name" value="Chromosome_partition/occlusion"/>
</dbReference>
<feature type="coiled-coil region" evidence="1">
    <location>
        <begin position="325"/>
        <end position="378"/>
    </location>
</feature>
<evidence type="ECO:0000256" key="1">
    <source>
        <dbReference type="SAM" id="Coils"/>
    </source>
</evidence>
<evidence type="ECO:0000259" key="3">
    <source>
        <dbReference type="SMART" id="SM00470"/>
    </source>
</evidence>
<feature type="compositionally biased region" description="Acidic residues" evidence="2">
    <location>
        <begin position="433"/>
        <end position="443"/>
    </location>
</feature>
<keyword evidence="1" id="KW-0175">Coiled coil</keyword>
<organism evidence="4 5">
    <name type="scientific">Malikia granosa</name>
    <dbReference type="NCBI Taxonomy" id="263067"/>
    <lineage>
        <taxon>Bacteria</taxon>
        <taxon>Pseudomonadati</taxon>
        <taxon>Pseudomonadota</taxon>
        <taxon>Betaproteobacteria</taxon>
        <taxon>Burkholderiales</taxon>
        <taxon>Comamonadaceae</taxon>
        <taxon>Malikia</taxon>
    </lineage>
</organism>
<dbReference type="GO" id="GO:0007059">
    <property type="term" value="P:chromosome segregation"/>
    <property type="evidence" value="ECO:0007669"/>
    <property type="project" value="TreeGrafter"/>
</dbReference>
<dbReference type="GO" id="GO:0005694">
    <property type="term" value="C:chromosome"/>
    <property type="evidence" value="ECO:0007669"/>
    <property type="project" value="TreeGrafter"/>
</dbReference>
<dbReference type="PANTHER" id="PTHR33375:SF7">
    <property type="entry name" value="CHROMOSOME 2-PARTITIONING PROTEIN PARB-RELATED"/>
    <property type="match status" value="1"/>
</dbReference>